<sequence length="172" mass="19499">MTHTNEEQFIVYNLGAAVFRKRGKLTQGNYIILLCLMLISLGGGIRRREEKSKIGKLAPLECTDSQLSRLPISLTAEDYVISGEGMKGLIQDQKLTLKILEEGSNLGKLLSINRTMNDRNVYLSARKHNTYTCIYLRYLQMQAGSNKSLFVLIYAPLGQHFQHQILLFYAVV</sequence>
<dbReference type="AlphaFoldDB" id="A0A1I7S2C5"/>
<keyword evidence="1" id="KW-0812">Transmembrane</keyword>
<dbReference type="Proteomes" id="UP000095284">
    <property type="component" value="Unplaced"/>
</dbReference>
<feature type="transmembrane region" description="Helical" evidence="1">
    <location>
        <begin position="28"/>
        <end position="45"/>
    </location>
</feature>
<protein>
    <submittedName>
        <fullName evidence="3">Cadherin_2 domain-containing protein</fullName>
    </submittedName>
</protein>
<name>A0A1I7S2C5_BURXY</name>
<reference evidence="3" key="1">
    <citation type="submission" date="2016-11" db="UniProtKB">
        <authorList>
            <consortium name="WormBaseParasite"/>
        </authorList>
    </citation>
    <scope>IDENTIFICATION</scope>
</reference>
<evidence type="ECO:0000313" key="2">
    <source>
        <dbReference type="Proteomes" id="UP000095284"/>
    </source>
</evidence>
<keyword evidence="1" id="KW-1133">Transmembrane helix</keyword>
<dbReference type="WBParaSite" id="BXY_0715400.1">
    <property type="protein sequence ID" value="BXY_0715400.1"/>
    <property type="gene ID" value="BXY_0715400"/>
</dbReference>
<keyword evidence="1" id="KW-0472">Membrane</keyword>
<proteinExistence type="predicted"/>
<organism evidence="2 3">
    <name type="scientific">Bursaphelenchus xylophilus</name>
    <name type="common">Pinewood nematode worm</name>
    <name type="synonym">Aphelenchoides xylophilus</name>
    <dbReference type="NCBI Taxonomy" id="6326"/>
    <lineage>
        <taxon>Eukaryota</taxon>
        <taxon>Metazoa</taxon>
        <taxon>Ecdysozoa</taxon>
        <taxon>Nematoda</taxon>
        <taxon>Chromadorea</taxon>
        <taxon>Rhabditida</taxon>
        <taxon>Tylenchina</taxon>
        <taxon>Tylenchomorpha</taxon>
        <taxon>Aphelenchoidea</taxon>
        <taxon>Aphelenchoididae</taxon>
        <taxon>Bursaphelenchus</taxon>
    </lineage>
</organism>
<accession>A0A1I7S2C5</accession>
<evidence type="ECO:0000256" key="1">
    <source>
        <dbReference type="SAM" id="Phobius"/>
    </source>
</evidence>
<evidence type="ECO:0000313" key="3">
    <source>
        <dbReference type="WBParaSite" id="BXY_0715400.1"/>
    </source>
</evidence>